<evidence type="ECO:0000313" key="1">
    <source>
        <dbReference type="EMBL" id="KAL0115664.1"/>
    </source>
</evidence>
<sequence>MDAKAPPSKNILAIIRKFLHKDLATKFTCTKKANEKFVLKPSAFYDCITDVFRMQNKTDAKMISEKEIDRLIGAVLTNSKDWEKGRLHTKNNNIHETDI</sequence>
<proteinExistence type="predicted"/>
<gene>
    <name evidence="1" type="ORF">PUN28_010883</name>
</gene>
<name>A0AAW2FLU0_9HYME</name>
<evidence type="ECO:0000313" key="2">
    <source>
        <dbReference type="Proteomes" id="UP001430953"/>
    </source>
</evidence>
<protein>
    <submittedName>
        <fullName evidence="1">Uncharacterized protein</fullName>
    </submittedName>
</protein>
<reference evidence="1 2" key="1">
    <citation type="submission" date="2023-03" db="EMBL/GenBank/DDBJ databases">
        <title>High recombination rates correlate with genetic variation in Cardiocondyla obscurior ants.</title>
        <authorList>
            <person name="Errbii M."/>
        </authorList>
    </citation>
    <scope>NUCLEOTIDE SEQUENCE [LARGE SCALE GENOMIC DNA]</scope>
    <source>
        <strain evidence="1">Alpha-2009</strain>
        <tissue evidence="1">Whole body</tissue>
    </source>
</reference>
<accession>A0AAW2FLU0</accession>
<dbReference type="EMBL" id="JADYXP020000010">
    <property type="protein sequence ID" value="KAL0115664.1"/>
    <property type="molecule type" value="Genomic_DNA"/>
</dbReference>
<organism evidence="1 2">
    <name type="scientific">Cardiocondyla obscurior</name>
    <dbReference type="NCBI Taxonomy" id="286306"/>
    <lineage>
        <taxon>Eukaryota</taxon>
        <taxon>Metazoa</taxon>
        <taxon>Ecdysozoa</taxon>
        <taxon>Arthropoda</taxon>
        <taxon>Hexapoda</taxon>
        <taxon>Insecta</taxon>
        <taxon>Pterygota</taxon>
        <taxon>Neoptera</taxon>
        <taxon>Endopterygota</taxon>
        <taxon>Hymenoptera</taxon>
        <taxon>Apocrita</taxon>
        <taxon>Aculeata</taxon>
        <taxon>Formicoidea</taxon>
        <taxon>Formicidae</taxon>
        <taxon>Myrmicinae</taxon>
        <taxon>Cardiocondyla</taxon>
    </lineage>
</organism>
<keyword evidence="2" id="KW-1185">Reference proteome</keyword>
<comment type="caution">
    <text evidence="1">The sequence shown here is derived from an EMBL/GenBank/DDBJ whole genome shotgun (WGS) entry which is preliminary data.</text>
</comment>
<dbReference type="AlphaFoldDB" id="A0AAW2FLU0"/>
<dbReference type="Proteomes" id="UP001430953">
    <property type="component" value="Unassembled WGS sequence"/>
</dbReference>